<feature type="domain" description="Phospholipid/glycerol acyltransferase" evidence="1">
    <location>
        <begin position="63"/>
        <end position="213"/>
    </location>
</feature>
<gene>
    <name evidence="2" type="ORF">SAMN05444374_10457</name>
</gene>
<protein>
    <submittedName>
        <fullName evidence="2">1-acyl-sn-glycerol-3-phosphate acyltransferase</fullName>
    </submittedName>
</protein>
<accession>A0A1I0T447</accession>
<dbReference type="Proteomes" id="UP000182054">
    <property type="component" value="Unassembled WGS sequence"/>
</dbReference>
<dbReference type="GeneID" id="85485215"/>
<evidence type="ECO:0000259" key="1">
    <source>
        <dbReference type="SMART" id="SM00563"/>
    </source>
</evidence>
<keyword evidence="2" id="KW-0012">Acyltransferase</keyword>
<reference evidence="2 3" key="1">
    <citation type="submission" date="2016-10" db="EMBL/GenBank/DDBJ databases">
        <authorList>
            <person name="de Groot N.N."/>
        </authorList>
    </citation>
    <scope>NUCLEOTIDE SEQUENCE [LARGE SCALE GENOMIC DNA]</scope>
    <source>
        <strain evidence="2 3">DSM 44908</strain>
    </source>
</reference>
<organism evidence="2 3">
    <name type="scientific">Rhodococcoides kroppenstedtii</name>
    <dbReference type="NCBI Taxonomy" id="293050"/>
    <lineage>
        <taxon>Bacteria</taxon>
        <taxon>Bacillati</taxon>
        <taxon>Actinomycetota</taxon>
        <taxon>Actinomycetes</taxon>
        <taxon>Mycobacteriales</taxon>
        <taxon>Nocardiaceae</taxon>
        <taxon>Rhodococcoides</taxon>
    </lineage>
</organism>
<evidence type="ECO:0000313" key="3">
    <source>
        <dbReference type="Proteomes" id="UP000182054"/>
    </source>
</evidence>
<dbReference type="OrthoDB" id="3772582at2"/>
<dbReference type="Pfam" id="PF01553">
    <property type="entry name" value="Acyltransferase"/>
    <property type="match status" value="1"/>
</dbReference>
<dbReference type="GO" id="GO:0016746">
    <property type="term" value="F:acyltransferase activity"/>
    <property type="evidence" value="ECO:0007669"/>
    <property type="project" value="UniProtKB-KW"/>
</dbReference>
<dbReference type="AlphaFoldDB" id="A0A1I0T447"/>
<name>A0A1I0T447_9NOCA</name>
<dbReference type="SUPFAM" id="SSF69593">
    <property type="entry name" value="Glycerol-3-phosphate (1)-acyltransferase"/>
    <property type="match status" value="1"/>
</dbReference>
<dbReference type="InterPro" id="IPR002123">
    <property type="entry name" value="Plipid/glycerol_acylTrfase"/>
</dbReference>
<dbReference type="RefSeq" id="WP_074922027.1">
    <property type="nucleotide sequence ID" value="NZ_CP135915.1"/>
</dbReference>
<dbReference type="EMBL" id="FOJN01000004">
    <property type="protein sequence ID" value="SFA46529.1"/>
    <property type="molecule type" value="Genomic_DNA"/>
</dbReference>
<evidence type="ECO:0000313" key="2">
    <source>
        <dbReference type="EMBL" id="SFA46529.1"/>
    </source>
</evidence>
<keyword evidence="2" id="KW-0808">Transferase</keyword>
<proteinExistence type="predicted"/>
<sequence>MDRPVVALENADAVYDYYLSHQQNRRVARLAYGALAGRFRPRVHYGVGARERLRSLIYDDSRLIVAVNHVSDTDPYTVAAAAWSSALRPVIGRTRVLAKDELFVETEPGRTRGRAIAERTSQRRRIDMMGGIPVFRGKDHGLRAAARAGNLMMDVCAERLRRGDDLALFPEGTCNEGDPTVLQHVGSGIGHIVARARAKGVDPTLVVMGLHYGPPPGRYRGASVHIDVPDLTLPEKPITIARTVAEYLQVAVELSVSEY</sequence>
<dbReference type="SMART" id="SM00563">
    <property type="entry name" value="PlsC"/>
    <property type="match status" value="1"/>
</dbReference>